<comment type="caution">
    <text evidence="1">The sequence shown here is derived from an EMBL/GenBank/DDBJ whole genome shotgun (WGS) entry which is preliminary data.</text>
</comment>
<dbReference type="Pfam" id="PF14085">
    <property type="entry name" value="DUF4265"/>
    <property type="match status" value="1"/>
</dbReference>
<reference evidence="1 2" key="1">
    <citation type="submission" date="2019-06" db="EMBL/GenBank/DDBJ databases">
        <title>Sequencing the genomes of 1000 actinobacteria strains.</title>
        <authorList>
            <person name="Klenk H.-P."/>
        </authorList>
    </citation>
    <scope>NUCLEOTIDE SEQUENCE [LARGE SCALE GENOMIC DNA]</scope>
    <source>
        <strain evidence="1 2">DSM 42059</strain>
    </source>
</reference>
<name>A0A561UWH6_9ACTN</name>
<accession>A0A561UWH6</accession>
<dbReference type="InterPro" id="IPR025361">
    <property type="entry name" value="DUF4265"/>
</dbReference>
<dbReference type="Proteomes" id="UP000318186">
    <property type="component" value="Unassembled WGS sequence"/>
</dbReference>
<gene>
    <name evidence="1" type="ORF">FHX80_112158</name>
</gene>
<organism evidence="1 2">
    <name type="scientific">Streptomyces brevispora</name>
    <dbReference type="NCBI Taxonomy" id="887462"/>
    <lineage>
        <taxon>Bacteria</taxon>
        <taxon>Bacillati</taxon>
        <taxon>Actinomycetota</taxon>
        <taxon>Actinomycetes</taxon>
        <taxon>Kitasatosporales</taxon>
        <taxon>Streptomycetaceae</taxon>
        <taxon>Streptomyces</taxon>
    </lineage>
</organism>
<proteinExistence type="predicted"/>
<protein>
    <submittedName>
        <fullName evidence="1">Uncharacterized protein DUF4265</fullName>
    </submittedName>
</protein>
<sequence>MLKDEGSAAAGQSVLETFHQLGTTGEAIERFRMVALDVPPEADLPRIRKLLEHGEAGEWWHWEQGCVTAARNSTARK</sequence>
<evidence type="ECO:0000313" key="1">
    <source>
        <dbReference type="EMBL" id="TWG03723.1"/>
    </source>
</evidence>
<evidence type="ECO:0000313" key="2">
    <source>
        <dbReference type="Proteomes" id="UP000318186"/>
    </source>
</evidence>
<dbReference type="AlphaFoldDB" id="A0A561UWH6"/>
<dbReference type="EMBL" id="VIWW01000001">
    <property type="protein sequence ID" value="TWG03723.1"/>
    <property type="molecule type" value="Genomic_DNA"/>
</dbReference>